<dbReference type="InterPro" id="IPR050082">
    <property type="entry name" value="RNA_methyltr_RlmE"/>
</dbReference>
<dbReference type="HAMAP" id="MF_01547">
    <property type="entry name" value="RNA_methyltr_E"/>
    <property type="match status" value="1"/>
</dbReference>
<dbReference type="RefSeq" id="WP_135446525.1">
    <property type="nucleotide sequence ID" value="NZ_SRLE01000017.1"/>
</dbReference>
<dbReference type="GO" id="GO:0008650">
    <property type="term" value="F:rRNA (uridine-2'-O-)-methyltransferase activity"/>
    <property type="evidence" value="ECO:0007669"/>
    <property type="project" value="UniProtKB-UniRule"/>
</dbReference>
<evidence type="ECO:0000256" key="12">
    <source>
        <dbReference type="PIRSR" id="PIRSR005461-1"/>
    </source>
</evidence>
<evidence type="ECO:0000256" key="3">
    <source>
        <dbReference type="ARBA" id="ARBA00022679"/>
    </source>
</evidence>
<evidence type="ECO:0000256" key="9">
    <source>
        <dbReference type="ARBA" id="ARBA00042745"/>
    </source>
</evidence>
<comment type="function">
    <text evidence="5 11">Specifically methylates the uridine in position 2552 of 23S rRNA at the 2'-O position of the ribose in the fully assembled 50S ribosomal subunit.</text>
</comment>
<evidence type="ECO:0000256" key="10">
    <source>
        <dbReference type="ARBA" id="ARBA00048970"/>
    </source>
</evidence>
<dbReference type="InterPro" id="IPR015507">
    <property type="entry name" value="rRNA-MeTfrase_E"/>
</dbReference>
<dbReference type="GO" id="GO:0005737">
    <property type="term" value="C:cytoplasm"/>
    <property type="evidence" value="ECO:0007669"/>
    <property type="project" value="UniProtKB-SubCell"/>
</dbReference>
<feature type="binding site" evidence="11">
    <location>
        <position position="63"/>
    </location>
    <ligand>
        <name>S-adenosyl-L-methionine</name>
        <dbReference type="ChEBI" id="CHEBI:59789"/>
    </ligand>
</feature>
<sequence length="211" mass="23304">MAKKRSSSKAWLKEHRDDPYVQRAQREGYRSRACYKLLELQEKDRLIRPGMTVVDLGSAPGGWSQVAADLVGHKGRVVASDILPMDNLAGVEFIQGDFTDDAVFEQILSAVGDAPVDLVVSDMAPNMSGMTAVDQPRAMYLVELALDMARRVLTPGGSFVAKVFQGEGFDDLVRDARGSFERVVNRKPSASRPRSREVYLVARGFRGADER</sequence>
<keyword evidence="15" id="KW-1185">Reference proteome</keyword>
<name>A0A4Z0LUK6_9GAMM</name>
<evidence type="ECO:0000256" key="8">
    <source>
        <dbReference type="ARBA" id="ARBA00041995"/>
    </source>
</evidence>
<feature type="binding site" evidence="11">
    <location>
        <position position="97"/>
    </location>
    <ligand>
        <name>S-adenosyl-L-methionine</name>
        <dbReference type="ChEBI" id="CHEBI:59789"/>
    </ligand>
</feature>
<dbReference type="Pfam" id="PF01728">
    <property type="entry name" value="FtsJ"/>
    <property type="match status" value="1"/>
</dbReference>
<keyword evidence="11" id="KW-0963">Cytoplasm</keyword>
<feature type="domain" description="Ribosomal RNA methyltransferase FtsJ" evidence="13">
    <location>
        <begin position="29"/>
        <end position="205"/>
    </location>
</feature>
<dbReference type="PIRSF" id="PIRSF005461">
    <property type="entry name" value="23S_rRNA_mtase"/>
    <property type="match status" value="1"/>
</dbReference>
<comment type="catalytic activity">
    <reaction evidence="10 11">
        <text>uridine(2552) in 23S rRNA + S-adenosyl-L-methionine = 2'-O-methyluridine(2552) in 23S rRNA + S-adenosyl-L-homocysteine + H(+)</text>
        <dbReference type="Rhea" id="RHEA:42720"/>
        <dbReference type="Rhea" id="RHEA-COMP:10202"/>
        <dbReference type="Rhea" id="RHEA-COMP:10203"/>
        <dbReference type="ChEBI" id="CHEBI:15378"/>
        <dbReference type="ChEBI" id="CHEBI:57856"/>
        <dbReference type="ChEBI" id="CHEBI:59789"/>
        <dbReference type="ChEBI" id="CHEBI:65315"/>
        <dbReference type="ChEBI" id="CHEBI:74478"/>
        <dbReference type="EC" id="2.1.1.166"/>
    </reaction>
</comment>
<dbReference type="FunFam" id="3.40.50.150:FF:000005">
    <property type="entry name" value="Ribosomal RNA large subunit methyltransferase E"/>
    <property type="match status" value="1"/>
</dbReference>
<evidence type="ECO:0000313" key="15">
    <source>
        <dbReference type="Proteomes" id="UP000298050"/>
    </source>
</evidence>
<dbReference type="InterPro" id="IPR002877">
    <property type="entry name" value="RNA_MeTrfase_FtsJ_dom"/>
</dbReference>
<dbReference type="PANTHER" id="PTHR10920:SF18">
    <property type="entry name" value="RRNA METHYLTRANSFERASE 2, MITOCHONDRIAL"/>
    <property type="match status" value="1"/>
</dbReference>
<feature type="active site" description="Proton acceptor" evidence="11 12">
    <location>
        <position position="162"/>
    </location>
</feature>
<comment type="caution">
    <text evidence="14">The sequence shown here is derived from an EMBL/GenBank/DDBJ whole genome shotgun (WGS) entry which is preliminary data.</text>
</comment>
<evidence type="ECO:0000259" key="13">
    <source>
        <dbReference type="Pfam" id="PF01728"/>
    </source>
</evidence>
<dbReference type="OrthoDB" id="9790080at2"/>
<dbReference type="AlphaFoldDB" id="A0A4Z0LUK6"/>
<dbReference type="EC" id="2.1.1.166" evidence="6 11"/>
<dbReference type="Proteomes" id="UP000298050">
    <property type="component" value="Unassembled WGS sequence"/>
</dbReference>
<feature type="binding site" evidence="11">
    <location>
        <position position="61"/>
    </location>
    <ligand>
        <name>S-adenosyl-L-methionine</name>
        <dbReference type="ChEBI" id="CHEBI:59789"/>
    </ligand>
</feature>
<dbReference type="Gene3D" id="3.40.50.150">
    <property type="entry name" value="Vaccinia Virus protein VP39"/>
    <property type="match status" value="1"/>
</dbReference>
<dbReference type="PANTHER" id="PTHR10920">
    <property type="entry name" value="RIBOSOMAL RNA METHYLTRANSFERASE"/>
    <property type="match status" value="1"/>
</dbReference>
<proteinExistence type="inferred from homology"/>
<evidence type="ECO:0000256" key="7">
    <source>
        <dbReference type="ARBA" id="ARBA00041129"/>
    </source>
</evidence>
<dbReference type="NCBIfam" id="NF008390">
    <property type="entry name" value="PRK11188.1"/>
    <property type="match status" value="1"/>
</dbReference>
<reference evidence="14 15" key="1">
    <citation type="submission" date="2019-04" db="EMBL/GenBank/DDBJ databases">
        <title>Taxonomy of novel Haliea sp. from mangrove soil of West Coast of India.</title>
        <authorList>
            <person name="Verma A."/>
            <person name="Kumar P."/>
            <person name="Krishnamurthi S."/>
        </authorList>
    </citation>
    <scope>NUCLEOTIDE SEQUENCE [LARGE SCALE GENOMIC DNA]</scope>
    <source>
        <strain evidence="14 15">SAOS-164</strain>
    </source>
</reference>
<comment type="subcellular location">
    <subcellularLocation>
        <location evidence="11">Cytoplasm</location>
    </subcellularLocation>
</comment>
<keyword evidence="3 11" id="KW-0808">Transferase</keyword>
<keyword evidence="1 11" id="KW-0698">rRNA processing</keyword>
<accession>A0A4Z0LUK6</accession>
<keyword evidence="4 11" id="KW-0949">S-adenosyl-L-methionine</keyword>
<evidence type="ECO:0000256" key="4">
    <source>
        <dbReference type="ARBA" id="ARBA00022691"/>
    </source>
</evidence>
<dbReference type="EMBL" id="SRLE01000017">
    <property type="protein sequence ID" value="TGD70960.1"/>
    <property type="molecule type" value="Genomic_DNA"/>
</dbReference>
<dbReference type="InterPro" id="IPR029063">
    <property type="entry name" value="SAM-dependent_MTases_sf"/>
</dbReference>
<evidence type="ECO:0000256" key="5">
    <source>
        <dbReference type="ARBA" id="ARBA00037569"/>
    </source>
</evidence>
<keyword evidence="2 11" id="KW-0489">Methyltransferase</keyword>
<feature type="binding site" evidence="11">
    <location>
        <position position="81"/>
    </location>
    <ligand>
        <name>S-adenosyl-L-methionine</name>
        <dbReference type="ChEBI" id="CHEBI:59789"/>
    </ligand>
</feature>
<evidence type="ECO:0000256" key="2">
    <source>
        <dbReference type="ARBA" id="ARBA00022603"/>
    </source>
</evidence>
<dbReference type="SUPFAM" id="SSF53335">
    <property type="entry name" value="S-adenosyl-L-methionine-dependent methyltransferases"/>
    <property type="match status" value="1"/>
</dbReference>
<organism evidence="14 15">
    <name type="scientific">Mangrovimicrobium sediminis</name>
    <dbReference type="NCBI Taxonomy" id="2562682"/>
    <lineage>
        <taxon>Bacteria</taxon>
        <taxon>Pseudomonadati</taxon>
        <taxon>Pseudomonadota</taxon>
        <taxon>Gammaproteobacteria</taxon>
        <taxon>Cellvibrionales</taxon>
        <taxon>Halieaceae</taxon>
        <taxon>Mangrovimicrobium</taxon>
    </lineage>
</organism>
<evidence type="ECO:0000313" key="14">
    <source>
        <dbReference type="EMBL" id="TGD70960.1"/>
    </source>
</evidence>
<feature type="binding site" evidence="11">
    <location>
        <position position="122"/>
    </location>
    <ligand>
        <name>S-adenosyl-L-methionine</name>
        <dbReference type="ChEBI" id="CHEBI:59789"/>
    </ligand>
</feature>
<comment type="similarity">
    <text evidence="11">Belongs to the class I-like SAM-binding methyltransferase superfamily. RNA methyltransferase RlmE family.</text>
</comment>
<gene>
    <name evidence="11 14" type="primary">rlmE</name>
    <name evidence="11" type="synonym">ftsJ</name>
    <name evidence="11" type="synonym">rrmJ</name>
    <name evidence="14" type="ORF">E4634_20385</name>
</gene>
<evidence type="ECO:0000256" key="6">
    <source>
        <dbReference type="ARBA" id="ARBA00038861"/>
    </source>
</evidence>
<evidence type="ECO:0000256" key="1">
    <source>
        <dbReference type="ARBA" id="ARBA00022552"/>
    </source>
</evidence>
<protein>
    <recommendedName>
        <fullName evidence="7 11">Ribosomal RNA large subunit methyltransferase E</fullName>
        <ecNumber evidence="6 11">2.1.1.166</ecNumber>
    </recommendedName>
    <alternativeName>
        <fullName evidence="9 11">23S rRNA Um2552 methyltransferase</fullName>
    </alternativeName>
    <alternativeName>
        <fullName evidence="8 11">rRNA (uridine-2'-O-)-methyltransferase</fullName>
    </alternativeName>
</protein>
<evidence type="ECO:0000256" key="11">
    <source>
        <dbReference type="HAMAP-Rule" id="MF_01547"/>
    </source>
</evidence>